<dbReference type="Proteomes" id="UP000887576">
    <property type="component" value="Unplaced"/>
</dbReference>
<dbReference type="WBParaSite" id="JU765_v2.g19700.t1">
    <property type="protein sequence ID" value="JU765_v2.g19700.t1"/>
    <property type="gene ID" value="JU765_v2.g19700"/>
</dbReference>
<proteinExistence type="predicted"/>
<evidence type="ECO:0000313" key="2">
    <source>
        <dbReference type="WBParaSite" id="JU765_v2.g19700.t1"/>
    </source>
</evidence>
<organism evidence="1 2">
    <name type="scientific">Panagrolaimus sp. JU765</name>
    <dbReference type="NCBI Taxonomy" id="591449"/>
    <lineage>
        <taxon>Eukaryota</taxon>
        <taxon>Metazoa</taxon>
        <taxon>Ecdysozoa</taxon>
        <taxon>Nematoda</taxon>
        <taxon>Chromadorea</taxon>
        <taxon>Rhabditida</taxon>
        <taxon>Tylenchina</taxon>
        <taxon>Panagrolaimomorpha</taxon>
        <taxon>Panagrolaimoidea</taxon>
        <taxon>Panagrolaimidae</taxon>
        <taxon>Panagrolaimus</taxon>
    </lineage>
</organism>
<protein>
    <submittedName>
        <fullName evidence="2">Uncharacterized protein</fullName>
    </submittedName>
</protein>
<accession>A0AC34QVC8</accession>
<evidence type="ECO:0000313" key="1">
    <source>
        <dbReference type="Proteomes" id="UP000887576"/>
    </source>
</evidence>
<sequence>MKKNEEVQVQEEEEENDNRTENLDDSDDDDDLEILGQNFQLPPPQQQLIQQQQRIIPKRTPLQIAIDRLNDGAPTYEFIPLGIENYHNAFKDLINDVNVITEFIINDVTTATKTFKNTFETNYPELKNGQENELFQEFIIAQKEMEKAAKNQKEINEKILKKFEENIKKEKDGEKLTKKECDKKLEIKPEEILEPKPGPSGINHGQRNLSNNSFPNLLSITELNNVKK</sequence>
<reference evidence="2" key="1">
    <citation type="submission" date="2022-11" db="UniProtKB">
        <authorList>
            <consortium name="WormBaseParasite"/>
        </authorList>
    </citation>
    <scope>IDENTIFICATION</scope>
</reference>
<name>A0AC34QVC8_9BILA</name>